<name>A0A512JAB8_9HYPH</name>
<evidence type="ECO:0000256" key="1">
    <source>
        <dbReference type="SAM" id="MobiDB-lite"/>
    </source>
</evidence>
<comment type="caution">
    <text evidence="2">The sequence shown here is derived from an EMBL/GenBank/DDBJ whole genome shotgun (WGS) entry which is preliminary data.</text>
</comment>
<dbReference type="AlphaFoldDB" id="A0A512JAB8"/>
<dbReference type="EMBL" id="BJZU01000127">
    <property type="protein sequence ID" value="GEP06886.1"/>
    <property type="molecule type" value="Genomic_DNA"/>
</dbReference>
<reference evidence="5" key="2">
    <citation type="journal article" date="2019" name="Int. J. Syst. Evol. Microbiol.">
        <title>The Global Catalogue of Microorganisms (GCM) 10K type strain sequencing project: providing services to taxonomists for standard genome sequencing and annotation.</title>
        <authorList>
            <consortium name="The Broad Institute Genomics Platform"/>
            <consortium name="The Broad Institute Genome Sequencing Center for Infectious Disease"/>
            <person name="Wu L."/>
            <person name="Ma J."/>
        </authorList>
    </citation>
    <scope>NUCLEOTIDE SEQUENCE [LARGE SCALE GENOMIC DNA]</scope>
    <source>
        <strain evidence="5">NBRC 107715</strain>
    </source>
</reference>
<reference evidence="2 4" key="3">
    <citation type="submission" date="2019-07" db="EMBL/GenBank/DDBJ databases">
        <title>Whole genome shotgun sequence of Methylobacterium oxalidis NBRC 107715.</title>
        <authorList>
            <person name="Hosoyama A."/>
            <person name="Uohara A."/>
            <person name="Ohji S."/>
            <person name="Ichikawa N."/>
        </authorList>
    </citation>
    <scope>NUCLEOTIDE SEQUENCE [LARGE SCALE GENOMIC DNA]</scope>
    <source>
        <strain evidence="2 4">NBRC 107715</strain>
    </source>
</reference>
<sequence length="74" mass="8471">MTESDVYSRLHRESAVMGDPTYRRLPSGHLDRLLIETSREAIERSRELLERTEPLVTGKPAEAPVSQARKVRPK</sequence>
<reference evidence="3" key="1">
    <citation type="journal article" date="2014" name="Int. J. Syst. Evol. Microbiol.">
        <title>Complete genome of a new Firmicutes species belonging to the dominant human colonic microbiota ('Ruminococcus bicirculans') reveals two chromosomes and a selective capacity to utilize plant glucans.</title>
        <authorList>
            <consortium name="NISC Comparative Sequencing Program"/>
            <person name="Wegmann U."/>
            <person name="Louis P."/>
            <person name="Goesmann A."/>
            <person name="Henrissat B."/>
            <person name="Duncan S.H."/>
            <person name="Flint H.J."/>
        </authorList>
    </citation>
    <scope>NUCLEOTIDE SEQUENCE</scope>
    <source>
        <strain evidence="3">NBRC 107715</strain>
    </source>
</reference>
<gene>
    <name evidence="3" type="ORF">GCM10007888_37110</name>
    <name evidence="2" type="ORF">MOX02_49240</name>
</gene>
<reference evidence="3" key="4">
    <citation type="submission" date="2023-01" db="EMBL/GenBank/DDBJ databases">
        <title>Draft genome sequence of Methylobacterium oxalidis strain NBRC 107715.</title>
        <authorList>
            <person name="Sun Q."/>
            <person name="Mori K."/>
        </authorList>
    </citation>
    <scope>NUCLEOTIDE SEQUENCE</scope>
    <source>
        <strain evidence="3">NBRC 107715</strain>
    </source>
</reference>
<evidence type="ECO:0000313" key="5">
    <source>
        <dbReference type="Proteomes" id="UP001156856"/>
    </source>
</evidence>
<evidence type="ECO:0000313" key="2">
    <source>
        <dbReference type="EMBL" id="GEP06886.1"/>
    </source>
</evidence>
<keyword evidence="5" id="KW-1185">Reference proteome</keyword>
<dbReference type="EMBL" id="BSPK01000068">
    <property type="protein sequence ID" value="GLS65329.1"/>
    <property type="molecule type" value="Genomic_DNA"/>
</dbReference>
<protein>
    <submittedName>
        <fullName evidence="2">Uncharacterized protein</fullName>
    </submittedName>
</protein>
<dbReference type="Proteomes" id="UP001156856">
    <property type="component" value="Unassembled WGS sequence"/>
</dbReference>
<organism evidence="2 4">
    <name type="scientific">Methylobacterium oxalidis</name>
    <dbReference type="NCBI Taxonomy" id="944322"/>
    <lineage>
        <taxon>Bacteria</taxon>
        <taxon>Pseudomonadati</taxon>
        <taxon>Pseudomonadota</taxon>
        <taxon>Alphaproteobacteria</taxon>
        <taxon>Hyphomicrobiales</taxon>
        <taxon>Methylobacteriaceae</taxon>
        <taxon>Methylobacterium</taxon>
    </lineage>
</organism>
<proteinExistence type="predicted"/>
<accession>A0A512JAB8</accession>
<evidence type="ECO:0000313" key="4">
    <source>
        <dbReference type="Proteomes" id="UP000321960"/>
    </source>
</evidence>
<dbReference type="Proteomes" id="UP000321960">
    <property type="component" value="Unassembled WGS sequence"/>
</dbReference>
<evidence type="ECO:0000313" key="3">
    <source>
        <dbReference type="EMBL" id="GLS65329.1"/>
    </source>
</evidence>
<feature type="region of interest" description="Disordered" evidence="1">
    <location>
        <begin position="53"/>
        <end position="74"/>
    </location>
</feature>